<gene>
    <name evidence="1" type="ORF">LCGC14_2303170</name>
</gene>
<protein>
    <submittedName>
        <fullName evidence="1">Uncharacterized protein</fullName>
    </submittedName>
</protein>
<organism evidence="1">
    <name type="scientific">marine sediment metagenome</name>
    <dbReference type="NCBI Taxonomy" id="412755"/>
    <lineage>
        <taxon>unclassified sequences</taxon>
        <taxon>metagenomes</taxon>
        <taxon>ecological metagenomes</taxon>
    </lineage>
</organism>
<sequence>MSKGKAKVNYLHRAGLVGNEDAPDWGFIYTTSLVKDPGWNVGDRIVLPDGREFRYAKSVSALNTSEAAHFTASGAIAYTAAVIAAAIDDISVIVPAATHSALAEDELRGGFVVIFGSVSDGADMMFRGITGNNVSVANAAVTLYLDGPLDVAIDTSSAYEVYENPWGSLEHTTGSPTNGKAGVPAVYVSATAKFFWCQTKGPIFCNPQATVIANEGLGVNWRGDGSLDSVAQALGATVPDVSTTQYAGFRMMGDAANNGPLIWMI</sequence>
<dbReference type="AlphaFoldDB" id="A0A0F9FHR7"/>
<evidence type="ECO:0000313" key="1">
    <source>
        <dbReference type="EMBL" id="KKL50672.1"/>
    </source>
</evidence>
<name>A0A0F9FHR7_9ZZZZ</name>
<accession>A0A0F9FHR7</accession>
<reference evidence="1" key="1">
    <citation type="journal article" date="2015" name="Nature">
        <title>Complex archaea that bridge the gap between prokaryotes and eukaryotes.</title>
        <authorList>
            <person name="Spang A."/>
            <person name="Saw J.H."/>
            <person name="Jorgensen S.L."/>
            <person name="Zaremba-Niedzwiedzka K."/>
            <person name="Martijn J."/>
            <person name="Lind A.E."/>
            <person name="van Eijk R."/>
            <person name="Schleper C."/>
            <person name="Guy L."/>
            <person name="Ettema T.J."/>
        </authorList>
    </citation>
    <scope>NUCLEOTIDE SEQUENCE</scope>
</reference>
<proteinExistence type="predicted"/>
<dbReference type="EMBL" id="LAZR01032515">
    <property type="protein sequence ID" value="KKL50672.1"/>
    <property type="molecule type" value="Genomic_DNA"/>
</dbReference>
<comment type="caution">
    <text evidence="1">The sequence shown here is derived from an EMBL/GenBank/DDBJ whole genome shotgun (WGS) entry which is preliminary data.</text>
</comment>